<name>A0A5C6DH24_9BACT</name>
<dbReference type="AlphaFoldDB" id="A0A5C6DH24"/>
<reference evidence="1 2" key="1">
    <citation type="submission" date="2019-02" db="EMBL/GenBank/DDBJ databases">
        <title>Deep-cultivation of Planctomycetes and their phenomic and genomic characterization uncovers novel biology.</title>
        <authorList>
            <person name="Wiegand S."/>
            <person name="Jogler M."/>
            <person name="Boedeker C."/>
            <person name="Pinto D."/>
            <person name="Vollmers J."/>
            <person name="Rivas-Marin E."/>
            <person name="Kohn T."/>
            <person name="Peeters S.H."/>
            <person name="Heuer A."/>
            <person name="Rast P."/>
            <person name="Oberbeckmann S."/>
            <person name="Bunk B."/>
            <person name="Jeske O."/>
            <person name="Meyerdierks A."/>
            <person name="Storesund J.E."/>
            <person name="Kallscheuer N."/>
            <person name="Luecker S."/>
            <person name="Lage O.M."/>
            <person name="Pohl T."/>
            <person name="Merkel B.J."/>
            <person name="Hornburger P."/>
            <person name="Mueller R.-W."/>
            <person name="Bruemmer F."/>
            <person name="Labrenz M."/>
            <person name="Spormann A.M."/>
            <person name="Op Den Camp H."/>
            <person name="Overmann J."/>
            <person name="Amann R."/>
            <person name="Jetten M.S.M."/>
            <person name="Mascher T."/>
            <person name="Medema M.H."/>
            <person name="Devos D.P."/>
            <person name="Kaster A.-K."/>
            <person name="Ovreas L."/>
            <person name="Rohde M."/>
            <person name="Galperin M.Y."/>
            <person name="Jogler C."/>
        </authorList>
    </citation>
    <scope>NUCLEOTIDE SEQUENCE [LARGE SCALE GENOMIC DNA]</scope>
    <source>
        <strain evidence="1 2">Poly41</strain>
    </source>
</reference>
<protein>
    <submittedName>
        <fullName evidence="1">Uncharacterized protein</fullName>
    </submittedName>
</protein>
<dbReference type="EMBL" id="SJPV01000007">
    <property type="protein sequence ID" value="TWU35051.1"/>
    <property type="molecule type" value="Genomic_DNA"/>
</dbReference>
<gene>
    <name evidence="1" type="ORF">Poly41_41950</name>
</gene>
<proteinExistence type="predicted"/>
<evidence type="ECO:0000313" key="2">
    <source>
        <dbReference type="Proteomes" id="UP000319143"/>
    </source>
</evidence>
<organism evidence="1 2">
    <name type="scientific">Novipirellula artificiosorum</name>
    <dbReference type="NCBI Taxonomy" id="2528016"/>
    <lineage>
        <taxon>Bacteria</taxon>
        <taxon>Pseudomonadati</taxon>
        <taxon>Planctomycetota</taxon>
        <taxon>Planctomycetia</taxon>
        <taxon>Pirellulales</taxon>
        <taxon>Pirellulaceae</taxon>
        <taxon>Novipirellula</taxon>
    </lineage>
</organism>
<comment type="caution">
    <text evidence="1">The sequence shown here is derived from an EMBL/GenBank/DDBJ whole genome shotgun (WGS) entry which is preliminary data.</text>
</comment>
<evidence type="ECO:0000313" key="1">
    <source>
        <dbReference type="EMBL" id="TWU35051.1"/>
    </source>
</evidence>
<accession>A0A5C6DH24</accession>
<dbReference type="Proteomes" id="UP000319143">
    <property type="component" value="Unassembled WGS sequence"/>
</dbReference>
<keyword evidence="2" id="KW-1185">Reference proteome</keyword>
<sequence>MASLIAQGGQTICAADCTSGSPHVLQNSLPLSLLTIVCFTFGARRAESVNTNACTCYVMQLTKWRCPARNSVTEFPLKVTEKPWIFLQGANCCMGLTAECFEQCFRFMDRVPLAAGKSIKWTPIPLAQFAERIVFRKSDLLARSKHQAPLRCLKPKRLT</sequence>